<dbReference type="SUPFAM" id="SSF49899">
    <property type="entry name" value="Concanavalin A-like lectins/glucanases"/>
    <property type="match status" value="2"/>
</dbReference>
<evidence type="ECO:0000313" key="2">
    <source>
        <dbReference type="Proteomes" id="UP000663860"/>
    </source>
</evidence>
<name>A0A815SA45_9BILA</name>
<protein>
    <submittedName>
        <fullName evidence="1">Uncharacterized protein</fullName>
    </submittedName>
</protein>
<dbReference type="AlphaFoldDB" id="A0A815SA45"/>
<reference evidence="1" key="1">
    <citation type="submission" date="2021-02" db="EMBL/GenBank/DDBJ databases">
        <authorList>
            <person name="Nowell W R."/>
        </authorList>
    </citation>
    <scope>NUCLEOTIDE SEQUENCE</scope>
</reference>
<dbReference type="InterPro" id="IPR013320">
    <property type="entry name" value="ConA-like_dom_sf"/>
</dbReference>
<evidence type="ECO:0000313" key="1">
    <source>
        <dbReference type="EMBL" id="CAF1487442.1"/>
    </source>
</evidence>
<dbReference type="Proteomes" id="UP000663860">
    <property type="component" value="Unassembled WGS sequence"/>
</dbReference>
<dbReference type="EMBL" id="CAJNOE010002593">
    <property type="protein sequence ID" value="CAF1487442.1"/>
    <property type="molecule type" value="Genomic_DNA"/>
</dbReference>
<gene>
    <name evidence="1" type="ORF">IZO911_LOCUS44309</name>
</gene>
<comment type="caution">
    <text evidence="1">The sequence shown here is derived from an EMBL/GenBank/DDBJ whole genome shotgun (WGS) entry which is preliminary data.</text>
</comment>
<organism evidence="1 2">
    <name type="scientific">Adineta steineri</name>
    <dbReference type="NCBI Taxonomy" id="433720"/>
    <lineage>
        <taxon>Eukaryota</taxon>
        <taxon>Metazoa</taxon>
        <taxon>Spiralia</taxon>
        <taxon>Gnathifera</taxon>
        <taxon>Rotifera</taxon>
        <taxon>Eurotatoria</taxon>
        <taxon>Bdelloidea</taxon>
        <taxon>Adinetida</taxon>
        <taxon>Adinetidae</taxon>
        <taxon>Adineta</taxon>
    </lineage>
</organism>
<sequence length="166" mass="20010">MTKSFEIHFFLVLWSPDQIEMFVRLNDTDSDDRRILLWEKLNRDWTFWPFDQQFHLEIYLGVGGDVAGNEIDDDKFPQQLEIASVVLWSPDQIEMFVRLNDTDSYDRRILLWEKLNRDWTFWPFDQRFHLEIYLGVGGDVAGNEIDDDKFPQQLEIASVRFEEWNI</sequence>
<accession>A0A815SA45</accession>
<dbReference type="Gene3D" id="2.60.120.200">
    <property type="match status" value="2"/>
</dbReference>
<proteinExistence type="predicted"/>